<dbReference type="InterPro" id="IPR054476">
    <property type="entry name" value="Ltn1_N"/>
</dbReference>
<feature type="domain" description="E3 ubiquitin-protein ligase listerin ubiquitin conjugating" evidence="4">
    <location>
        <begin position="1513"/>
        <end position="1583"/>
    </location>
</feature>
<accession>A0A2S4PVP8</accession>
<dbReference type="GO" id="GO:1990112">
    <property type="term" value="C:RQC complex"/>
    <property type="evidence" value="ECO:0007669"/>
    <property type="project" value="UniProtKB-UniRule"/>
</dbReference>
<dbReference type="PANTHER" id="PTHR12389:SF0">
    <property type="entry name" value="E3 UBIQUITIN-PROTEIN LIGASE LISTERIN"/>
    <property type="match status" value="1"/>
</dbReference>
<comment type="similarity">
    <text evidence="1">Belongs to the LTN1 family.</text>
</comment>
<dbReference type="EC" id="2.3.2.27" evidence="1"/>
<dbReference type="Pfam" id="PF23009">
    <property type="entry name" value="UBC_like"/>
    <property type="match status" value="1"/>
</dbReference>
<comment type="caution">
    <text evidence="6">The sequence shown here is derived from an EMBL/GenBank/DDBJ whole genome shotgun (WGS) entry which is preliminary data.</text>
</comment>
<evidence type="ECO:0000313" key="6">
    <source>
        <dbReference type="EMBL" id="POS86077.1"/>
    </source>
</evidence>
<dbReference type="InterPro" id="IPR057030">
    <property type="entry name" value="TPR_Rkr-1"/>
</dbReference>
<comment type="function">
    <text evidence="1">E3 ubiquitin-protein ligase. Component of the ribosome quality control complex (RQC), a ribosome-associated complex that mediates ubiquitination and extraction of incompletely synthesized nascent chains for proteasomal degradation.</text>
</comment>
<gene>
    <name evidence="6" type="ORF">EPUL_002085</name>
</gene>
<feature type="domain" description="E3 ubiquitin-protein ligase listerin tetratricopeptide repeats region" evidence="5">
    <location>
        <begin position="631"/>
        <end position="789"/>
    </location>
</feature>
<dbReference type="InterPro" id="IPR054477">
    <property type="entry name" value="LTN1_E3_ligase_6th"/>
</dbReference>
<dbReference type="EMBL" id="PEDP01000415">
    <property type="protein sequence ID" value="POS86077.1"/>
    <property type="molecule type" value="Genomic_DNA"/>
</dbReference>
<reference evidence="6 7" key="1">
    <citation type="submission" date="2017-10" db="EMBL/GenBank/DDBJ databases">
        <title>Development of genomic resources for the powdery mildew, Erysiphe pulchra.</title>
        <authorList>
            <person name="Wadl P.A."/>
            <person name="Mack B.M."/>
            <person name="Moore G."/>
            <person name="Beltz S.B."/>
        </authorList>
    </citation>
    <scope>NUCLEOTIDE SEQUENCE [LARGE SCALE GENOMIC DNA]</scope>
    <source>
        <strain evidence="6">Cflorida</strain>
    </source>
</reference>
<comment type="subunit">
    <text evidence="1">Component of the ribosome quality control complex (RQC).</text>
</comment>
<protein>
    <recommendedName>
        <fullName evidence="1">E3 ubiquitin-protein ligase listerin</fullName>
        <ecNumber evidence="1">2.3.2.27</ecNumber>
    </recommendedName>
    <alternativeName>
        <fullName evidence="1">RING-type E3 ubiquitin transferase listerin</fullName>
    </alternativeName>
</protein>
<feature type="domain" description="E3 ubiquitin-protein ligase listerin HEAT repeat region" evidence="3">
    <location>
        <begin position="1276"/>
        <end position="1497"/>
    </location>
</feature>
<dbReference type="GO" id="GO:0043023">
    <property type="term" value="F:ribosomal large subunit binding"/>
    <property type="evidence" value="ECO:0007669"/>
    <property type="project" value="TreeGrafter"/>
</dbReference>
<dbReference type="InterPro" id="IPR039795">
    <property type="entry name" value="LTN1/Rkr1"/>
</dbReference>
<comment type="catalytic activity">
    <reaction evidence="1">
        <text>S-ubiquitinyl-[E2 ubiquitin-conjugating enzyme]-L-cysteine + [acceptor protein]-L-lysine = [E2 ubiquitin-conjugating enzyme]-L-cysteine + N(6)-ubiquitinyl-[acceptor protein]-L-lysine.</text>
        <dbReference type="EC" id="2.3.2.27"/>
    </reaction>
</comment>
<comment type="pathway">
    <text evidence="1">Protein modification; protein ubiquitination.</text>
</comment>
<dbReference type="UniPathway" id="UPA00143"/>
<dbReference type="GO" id="GO:0061630">
    <property type="term" value="F:ubiquitin protein ligase activity"/>
    <property type="evidence" value="ECO:0007669"/>
    <property type="project" value="UniProtKB-UniRule"/>
</dbReference>
<evidence type="ECO:0000256" key="1">
    <source>
        <dbReference type="RuleBase" id="RU367090"/>
    </source>
</evidence>
<dbReference type="Pfam" id="PF22958">
    <property type="entry name" value="Ltn1_1st"/>
    <property type="match status" value="1"/>
</dbReference>
<evidence type="ECO:0000259" key="3">
    <source>
        <dbReference type="Pfam" id="PF22999"/>
    </source>
</evidence>
<dbReference type="PANTHER" id="PTHR12389">
    <property type="entry name" value="ZINC FINGER PROTEIN 294"/>
    <property type="match status" value="1"/>
</dbReference>
<dbReference type="Pfam" id="PF22999">
    <property type="entry name" value="LTN1_E3_ligase_6th"/>
    <property type="match status" value="1"/>
</dbReference>
<dbReference type="InterPro" id="IPR054478">
    <property type="entry name" value="LTN1_UBC"/>
</dbReference>
<keyword evidence="1" id="KW-0833">Ubl conjugation pathway</keyword>
<name>A0A2S4PVP8_9PEZI</name>
<proteinExistence type="inferred from homology"/>
<evidence type="ECO:0000259" key="5">
    <source>
        <dbReference type="Pfam" id="PF23280"/>
    </source>
</evidence>
<keyword evidence="1" id="KW-0808">Transferase</keyword>
<dbReference type="STRING" id="225359.A0A2S4PVP8"/>
<sequence length="1667" mass="190722">MKKAQFKSHASSSRATSAGFGGLAFIKPHSCLSFFTKAPDLSSVENPHVVVAFKNLTKKDENTRSRALQDLRAFLHAQTKEKNEIDDHIVEVWVNLYPRLCIDFSRTIRDQAHSIQYDLLSLSQKRMSVRVSRFVGNWLAGQFDRDRTVASNVKKAVISLLPTDEKLVAFYSRHQAAILRYACDAIQETPETLSDERTMSKADMLAKYFIVTGSSVSLVLELLQKLDEIERSKLKENYDQFLSNDKLWKLVSCEDSGIRRTICELLIQCCQKQRHVISNNLDVLSKAFISKGLLTPQQGSVCKILDTLRILTIEFPEIWGVNRRNKVSRNGSSKHPFTVLNPYILAGPRLEPIDFWKSLQHLIKVLPLEILPKKSEEFIEFLLNLQASLLGRIGMRVNTRNAWDYYMNITESLIAHLSDKDSISVLLQKVIFPLFNKYFSNILDWDQSVENISFTITSDIDFEVIFRAYKLCLQHNIKDNAFQNQWELLGAGLISGLKICLPDKTKNFQSLQSLVSRLSKLWFLLLAEVVKYLSDNSDFEIKQDPLVIKSIEIVEAAFEVLVSRNGKQYCTAEVLQDAILLTPTLFTFSPDRLKIVRDLLLIHLPKLLYSPSAALIVPIIFQQQALSILGENLESIWLRIIDNFLSTYESFSIEVWAEIAITLLSHDEVSEKAQNHKQLQRFLVEQIDSFVQKKHSNKGIFYAAIEFSVLSQSSALVLRDTLMKYLNGQYELQRVLSLINLLNSKMHHLMDLKFDNHVLLLSRLLAIEERVLVKQETHSKLVEEIQELRDAIMGNDYVQSISKLVAIVLEENGNGTHNLSQVNRVTKKRNDIEVVKLFLPTTDNWYECLYELAKQSPGNAIAALPDFGSIIYLTDVDFKNKLPVALPCYDSYGLTMPLRKAIFTSNLLFDSPYKVASTDSNLKLLELTLLTVEMTELDIEFLFTSHLFNPSLLSDENKPLDHFIQSVSEKLKFFAGNSNLWPRDTEQYVKENSSELNLNTEINEKGSTTTMVWDLIDKLVKICELHDTISFYAAKALIRLLEFLIQRSNSEVDWLEDWISNLTVVKPSTQNFVGASAILVGLGKCGKSSITIKNLCNHLISDLLSLSADSSDFIKRFVLINSCLTIYDGVEIPVAKNRLVFSVKHVVSWMQRVEGRVEISEICRLLQRLLPSIKDIYGSFWEESLQICISIWMEQKDKPIQDENLAAIVTSLKLYSRLEEIEDPNDDLSEALVEHNEKIRSCLLALLFLKRPVNHKSLLVMDEILANLIFKILPNEVENINKYYTLLASNYFWIQSSAYMVIFRCLPKLQQQLSVDILLENSDASLPEELLPLILTAPNCFDINISPDYIESASAGYPTIRCYLLAWLLTFQIFASSSYKVRSDLNNCLKYHKCIEPLLDIIFQILGHNENLLDLKKENISSEKIQDYDLLTSVKTNNSRTDLIWILVSLYFQLLKYAPSAVKSWWLDSKKQIKNSICLWTEKFISPLLVEEELNAVLSWAESQDSLDDDQNLEIKVAKNVREVSVGYEIDDMMMRFLIRVPENYPLDLVKVQSVNRVGVSEQKWNSFLMTTNGNGSISDSLLVFLNVPSVIPSYPPIENYQTKNVGLAIIFFTPSVYSNGLNRAIKVIVRFVAILLTTEEERKYYFKENLPHLSTSPQNKLDVYQF</sequence>
<dbReference type="Proteomes" id="UP000237438">
    <property type="component" value="Unassembled WGS sequence"/>
</dbReference>
<keyword evidence="1" id="KW-0862">Zinc</keyword>
<evidence type="ECO:0000259" key="2">
    <source>
        <dbReference type="Pfam" id="PF22958"/>
    </source>
</evidence>
<dbReference type="GO" id="GO:0016567">
    <property type="term" value="P:protein ubiquitination"/>
    <property type="evidence" value="ECO:0007669"/>
    <property type="project" value="UniProtKB-UniPathway"/>
</dbReference>
<keyword evidence="7" id="KW-1185">Reference proteome</keyword>
<dbReference type="OrthoDB" id="6108at2759"/>
<dbReference type="GO" id="GO:1990116">
    <property type="term" value="P:ribosome-associated ubiquitin-dependent protein catabolic process"/>
    <property type="evidence" value="ECO:0007669"/>
    <property type="project" value="UniProtKB-UniRule"/>
</dbReference>
<evidence type="ECO:0000313" key="7">
    <source>
        <dbReference type="Proteomes" id="UP000237438"/>
    </source>
</evidence>
<keyword evidence="1" id="KW-0863">Zinc-finger</keyword>
<evidence type="ECO:0000259" key="4">
    <source>
        <dbReference type="Pfam" id="PF23009"/>
    </source>
</evidence>
<feature type="domain" description="E3 ubiquitin-protein ligase listerin N-terminal" evidence="2">
    <location>
        <begin position="45"/>
        <end position="364"/>
    </location>
</feature>
<dbReference type="Pfam" id="PF23280">
    <property type="entry name" value="TPR_26"/>
    <property type="match status" value="1"/>
</dbReference>
<dbReference type="GO" id="GO:0005829">
    <property type="term" value="C:cytosol"/>
    <property type="evidence" value="ECO:0007669"/>
    <property type="project" value="UniProtKB-UniRule"/>
</dbReference>
<dbReference type="GO" id="GO:0072344">
    <property type="term" value="P:rescue of stalled ribosome"/>
    <property type="evidence" value="ECO:0007669"/>
    <property type="project" value="UniProtKB-UniRule"/>
</dbReference>
<keyword evidence="1" id="KW-0479">Metal-binding</keyword>
<organism evidence="6 7">
    <name type="scientific">Erysiphe pulchra</name>
    <dbReference type="NCBI Taxonomy" id="225359"/>
    <lineage>
        <taxon>Eukaryota</taxon>
        <taxon>Fungi</taxon>
        <taxon>Dikarya</taxon>
        <taxon>Ascomycota</taxon>
        <taxon>Pezizomycotina</taxon>
        <taxon>Leotiomycetes</taxon>
        <taxon>Erysiphales</taxon>
        <taxon>Erysiphaceae</taxon>
        <taxon>Erysiphe</taxon>
    </lineage>
</organism>
<dbReference type="GO" id="GO:0008270">
    <property type="term" value="F:zinc ion binding"/>
    <property type="evidence" value="ECO:0007669"/>
    <property type="project" value="UniProtKB-KW"/>
</dbReference>